<gene>
    <name evidence="1" type="ordered locus">Arch_1682</name>
</gene>
<name>D7BL35_ARCHD</name>
<dbReference type="KEGG" id="ahe:Arch_1682"/>
<keyword evidence="2" id="KW-1185">Reference proteome</keyword>
<dbReference type="AlphaFoldDB" id="D7BL35"/>
<reference evidence="1 2" key="1">
    <citation type="journal article" date="2010" name="Stand. Genomic Sci.">
        <title>Complete genome sequence of Arcanobacterium haemolyticum type strain (11018).</title>
        <authorList>
            <person name="Yasawong M."/>
            <person name="Teshima H."/>
            <person name="Lapidus A."/>
            <person name="Nolan M."/>
            <person name="Lucas S."/>
            <person name="Glavina Del Rio T."/>
            <person name="Tice H."/>
            <person name="Cheng J."/>
            <person name="Bruce D."/>
            <person name="Detter C."/>
            <person name="Tapia R."/>
            <person name="Han C."/>
            <person name="Goodwin L."/>
            <person name="Pitluck S."/>
            <person name="Liolios K."/>
            <person name="Ivanova N."/>
            <person name="Mavromatis K."/>
            <person name="Mikhailova N."/>
            <person name="Pati A."/>
            <person name="Chen A."/>
            <person name="Palaniappan K."/>
            <person name="Land M."/>
            <person name="Hauser L."/>
            <person name="Chang Y."/>
            <person name="Jeffries C."/>
            <person name="Rohde M."/>
            <person name="Sikorski J."/>
            <person name="Pukall R."/>
            <person name="Goker M."/>
            <person name="Woyke T."/>
            <person name="Bristow J."/>
            <person name="Eisen J."/>
            <person name="Markowitz V."/>
            <person name="Hugenholtz P."/>
            <person name="Kyrpides N."/>
            <person name="Klenk H."/>
        </authorList>
    </citation>
    <scope>NUCLEOTIDE SEQUENCE [LARGE SCALE GENOMIC DNA]</scope>
    <source>
        <strain evidence="2">ATCC 9345 / DSM 20595 / CCUG 17215 / LMG 16163 / NBRC 15585 / NCTC 8452 / 11018</strain>
    </source>
</reference>
<protein>
    <submittedName>
        <fullName evidence="1">Uncharacterized protein</fullName>
    </submittedName>
</protein>
<proteinExistence type="predicted"/>
<accession>D7BL35</accession>
<sequence length="164" mass="18930">MTVQQETHVVEPTANAMGIWFDFLNRVKDGFEGDSMSIEQFTECAQGYENVLRETVDKVLVRDSIITFVIDEDFRQHWGRFPEIDFIRLSKRPDWALARRVVCCLSFMGKNPHAMSASAMLNWWVGDNDEANRLANEALEIDGSLRLAVLMMNILMFDIVPPWK</sequence>
<organism evidence="1 2">
    <name type="scientific">Arcanobacterium haemolyticum (strain ATCC 9345 / DSM 20595 / CCM 5947 / CCUG 17215 / LMG 16163 / NBRC 15585 / NCTC 8452 / 11018)</name>
    <dbReference type="NCBI Taxonomy" id="644284"/>
    <lineage>
        <taxon>Bacteria</taxon>
        <taxon>Bacillati</taxon>
        <taxon>Actinomycetota</taxon>
        <taxon>Actinomycetes</taxon>
        <taxon>Actinomycetales</taxon>
        <taxon>Actinomycetaceae</taxon>
        <taxon>Arcanobacterium</taxon>
    </lineage>
</organism>
<evidence type="ECO:0000313" key="1">
    <source>
        <dbReference type="EMBL" id="ADH93365.1"/>
    </source>
</evidence>
<dbReference type="HOGENOM" id="CLU_1615615_0_0_11"/>
<evidence type="ECO:0000313" key="2">
    <source>
        <dbReference type="Proteomes" id="UP000000376"/>
    </source>
</evidence>
<dbReference type="EMBL" id="CP002045">
    <property type="protein sequence ID" value="ADH93365.1"/>
    <property type="molecule type" value="Genomic_DNA"/>
</dbReference>
<dbReference type="Proteomes" id="UP000000376">
    <property type="component" value="Chromosome"/>
</dbReference>